<gene>
    <name evidence="1" type="ORF">FGIG_08744</name>
</gene>
<comment type="caution">
    <text evidence="1">The sequence shown here is derived from an EMBL/GenBank/DDBJ whole genome shotgun (WGS) entry which is preliminary data.</text>
</comment>
<keyword evidence="2" id="KW-1185">Reference proteome</keyword>
<accession>A0A504X0I9</accession>
<dbReference type="Proteomes" id="UP000316759">
    <property type="component" value="Unassembled WGS sequence"/>
</dbReference>
<evidence type="ECO:0000313" key="2">
    <source>
        <dbReference type="Proteomes" id="UP000316759"/>
    </source>
</evidence>
<proteinExistence type="predicted"/>
<evidence type="ECO:0000313" key="1">
    <source>
        <dbReference type="EMBL" id="TPP39710.1"/>
    </source>
</evidence>
<name>A0A504X0I9_FASGI</name>
<sequence length="129" mass="14428">MDSALSDAKVAVRSTKSRRYKLLSQNRLKIPNGLTKKYDYTKHMPLIQVDSNDDDSEDIDSRAFGKVSNPNLHKLLSQDRTNLQTINGKITVTDDLNEDEDDWDLSLTLPHPPASWKCGCLPVPGCTVS</sequence>
<protein>
    <submittedName>
        <fullName evidence="1">Uncharacterized protein</fullName>
    </submittedName>
</protein>
<dbReference type="EMBL" id="SUNJ01015852">
    <property type="protein sequence ID" value="TPP39710.1"/>
    <property type="molecule type" value="Genomic_DNA"/>
</dbReference>
<reference evidence="1 2" key="1">
    <citation type="submission" date="2019-04" db="EMBL/GenBank/DDBJ databases">
        <title>Annotation for the trematode Fasciola gigantica.</title>
        <authorList>
            <person name="Choi Y.-J."/>
        </authorList>
    </citation>
    <scope>NUCLEOTIDE SEQUENCE [LARGE SCALE GENOMIC DNA]</scope>
    <source>
        <strain evidence="1">Uganda_cow_1</strain>
    </source>
</reference>
<dbReference type="AlphaFoldDB" id="A0A504X0I9"/>
<organism evidence="1 2">
    <name type="scientific">Fasciola gigantica</name>
    <name type="common">Giant liver fluke</name>
    <dbReference type="NCBI Taxonomy" id="46835"/>
    <lineage>
        <taxon>Eukaryota</taxon>
        <taxon>Metazoa</taxon>
        <taxon>Spiralia</taxon>
        <taxon>Lophotrochozoa</taxon>
        <taxon>Platyhelminthes</taxon>
        <taxon>Trematoda</taxon>
        <taxon>Digenea</taxon>
        <taxon>Plagiorchiida</taxon>
        <taxon>Echinostomata</taxon>
        <taxon>Echinostomatoidea</taxon>
        <taxon>Fasciolidae</taxon>
        <taxon>Fasciola</taxon>
    </lineage>
</organism>
<dbReference type="OrthoDB" id="6243522at2759"/>